<dbReference type="InterPro" id="IPR008622">
    <property type="entry name" value="FliT"/>
</dbReference>
<comment type="caution">
    <text evidence="6">The sequence shown here is derived from an EMBL/GenBank/DDBJ whole genome shotgun (WGS) entry which is preliminary data.</text>
</comment>
<evidence type="ECO:0000313" key="6">
    <source>
        <dbReference type="EMBL" id="MCX2802160.1"/>
    </source>
</evidence>
<evidence type="ECO:0000256" key="4">
    <source>
        <dbReference type="ARBA" id="ARBA00023186"/>
    </source>
</evidence>
<keyword evidence="6" id="KW-0282">Flagellum</keyword>
<protein>
    <recommendedName>
        <fullName evidence="5">Flagellar protein FliT</fullName>
    </recommendedName>
</protein>
<dbReference type="EMBL" id="JAPHQB010000014">
    <property type="protein sequence ID" value="MCX2802160.1"/>
    <property type="molecule type" value="Genomic_DNA"/>
</dbReference>
<dbReference type="AlphaFoldDB" id="A0AB35I180"/>
<keyword evidence="3" id="KW-1005">Bacterial flagellum biogenesis</keyword>
<sequence>MKALSSIEGNPLNSSERLLAAYESLLARSTRMLACVREHDWFELVEEQSCYVVEVEFIAKAEGAIDLNEAEKEHKAELLEKILRQDLEIRQRLFKRKEELQKQMSVAQCKRDLARSYGVPLGLDQGAP</sequence>
<keyword evidence="6" id="KW-0966">Cell projection</keyword>
<accession>A0AB35I180</accession>
<gene>
    <name evidence="6" type="primary">fliT</name>
    <name evidence="6" type="ORF">OQJ68_10210</name>
</gene>
<keyword evidence="2" id="KW-0963">Cytoplasm</keyword>
<evidence type="ECO:0000256" key="1">
    <source>
        <dbReference type="ARBA" id="ARBA00004514"/>
    </source>
</evidence>
<reference evidence="6" key="1">
    <citation type="submission" date="2022-11" db="EMBL/GenBank/DDBJ databases">
        <title>Chitin-degrading and fungicidal potential of chitinolytic bacterial strains from marine environment of the Pacific Ocean regions.</title>
        <authorList>
            <person name="Pentekhina I."/>
            <person name="Nedashkovskaya O."/>
            <person name="Seitkalieva A."/>
            <person name="Podvolotskaya A."/>
            <person name="Tekutyeva L."/>
            <person name="Balabanova L."/>
        </authorList>
    </citation>
    <scope>NUCLEOTIDE SEQUENCE</scope>
    <source>
        <strain evidence="6">KMM 6838</strain>
    </source>
</reference>
<comment type="subcellular location">
    <subcellularLocation>
        <location evidence="1">Cytoplasm</location>
        <location evidence="1">Cytosol</location>
    </subcellularLocation>
</comment>
<dbReference type="RefSeq" id="WP_266066147.1">
    <property type="nucleotide sequence ID" value="NZ_JAPHQB010000014.1"/>
</dbReference>
<keyword evidence="6" id="KW-0969">Cilium</keyword>
<dbReference type="GO" id="GO:0044781">
    <property type="term" value="P:bacterial-type flagellum organization"/>
    <property type="evidence" value="ECO:0007669"/>
    <property type="project" value="UniProtKB-KW"/>
</dbReference>
<organism evidence="6 7">
    <name type="scientific">Microbulbifer thermotolerans</name>
    <dbReference type="NCBI Taxonomy" id="252514"/>
    <lineage>
        <taxon>Bacteria</taxon>
        <taxon>Pseudomonadati</taxon>
        <taxon>Pseudomonadota</taxon>
        <taxon>Gammaproteobacteria</taxon>
        <taxon>Cellvibrionales</taxon>
        <taxon>Microbulbiferaceae</taxon>
        <taxon>Microbulbifer</taxon>
    </lineage>
</organism>
<evidence type="ECO:0000256" key="5">
    <source>
        <dbReference type="ARBA" id="ARBA00093797"/>
    </source>
</evidence>
<evidence type="ECO:0000313" key="7">
    <source>
        <dbReference type="Proteomes" id="UP001209730"/>
    </source>
</evidence>
<evidence type="ECO:0000256" key="3">
    <source>
        <dbReference type="ARBA" id="ARBA00022795"/>
    </source>
</evidence>
<keyword evidence="4" id="KW-0143">Chaperone</keyword>
<dbReference type="Gene3D" id="1.20.58.380">
    <property type="entry name" value="Flagellar protein flit"/>
    <property type="match status" value="1"/>
</dbReference>
<evidence type="ECO:0000256" key="2">
    <source>
        <dbReference type="ARBA" id="ARBA00022490"/>
    </source>
</evidence>
<name>A0AB35I180_MICTH</name>
<dbReference type="Pfam" id="PF05400">
    <property type="entry name" value="FliT"/>
    <property type="match status" value="1"/>
</dbReference>
<dbReference type="Proteomes" id="UP001209730">
    <property type="component" value="Unassembled WGS sequence"/>
</dbReference>
<proteinExistence type="predicted"/>